<dbReference type="Gene3D" id="3.30.300.20">
    <property type="match status" value="1"/>
</dbReference>
<dbReference type="InterPro" id="IPR036102">
    <property type="entry name" value="OsmC/Ohrsf"/>
</dbReference>
<organism evidence="2 3">
    <name type="scientific">Olleya sediminilitoris</name>
    <dbReference type="NCBI Taxonomy" id="2795739"/>
    <lineage>
        <taxon>Bacteria</taxon>
        <taxon>Pseudomonadati</taxon>
        <taxon>Bacteroidota</taxon>
        <taxon>Flavobacteriia</taxon>
        <taxon>Flavobacteriales</taxon>
        <taxon>Flavobacteriaceae</taxon>
    </lineage>
</organism>
<proteinExistence type="inferred from homology"/>
<dbReference type="InterPro" id="IPR015946">
    <property type="entry name" value="KH_dom-like_a/b"/>
</dbReference>
<evidence type="ECO:0000256" key="1">
    <source>
        <dbReference type="ARBA" id="ARBA00007378"/>
    </source>
</evidence>
<comment type="caution">
    <text evidence="2">The sequence shown here is derived from an EMBL/GenBank/DDBJ whole genome shotgun (WGS) entry which is preliminary data.</text>
</comment>
<reference evidence="2 3" key="1">
    <citation type="submission" date="2020-12" db="EMBL/GenBank/DDBJ databases">
        <title>Olleya sediminilitoris sp. nov., isolated from a tidal flat.</title>
        <authorList>
            <person name="Park S."/>
            <person name="Yoon J.-H."/>
        </authorList>
    </citation>
    <scope>NUCLEOTIDE SEQUENCE [LARGE SCALE GENOMIC DNA]</scope>
    <source>
        <strain evidence="2 3">YSTF-M6</strain>
    </source>
</reference>
<dbReference type="Proteomes" id="UP000605013">
    <property type="component" value="Unassembled WGS sequence"/>
</dbReference>
<gene>
    <name evidence="2" type="ORF">JAO71_06460</name>
</gene>
<dbReference type="Pfam" id="PF02566">
    <property type="entry name" value="OsmC"/>
    <property type="match status" value="1"/>
</dbReference>
<dbReference type="InterPro" id="IPR019953">
    <property type="entry name" value="OHR"/>
</dbReference>
<dbReference type="EMBL" id="JAEMEF010000004">
    <property type="protein sequence ID" value="MBL7559446.1"/>
    <property type="molecule type" value="Genomic_DNA"/>
</dbReference>
<accession>A0ABS1WK21</accession>
<dbReference type="InterPro" id="IPR003718">
    <property type="entry name" value="OsmC/Ohr_fam"/>
</dbReference>
<dbReference type="SUPFAM" id="SSF82784">
    <property type="entry name" value="OsmC-like"/>
    <property type="match status" value="1"/>
</dbReference>
<dbReference type="NCBIfam" id="TIGR03561">
    <property type="entry name" value="organ_hyd_perox"/>
    <property type="match status" value="1"/>
</dbReference>
<sequence>MKQLFETSATTTGGRNGHVKSADGVLDFNLKIPTQMGGEGGQFTNPEQLFAAGYSACFDNALQMVAGMEKIKIESTTTANVGLAMHNPTSYGLTATLDVEVKGVDKDKAQELLNKAHTICPYSVALKGNVDVKINLV</sequence>
<dbReference type="PANTHER" id="PTHR33797:SF2">
    <property type="entry name" value="ORGANIC HYDROPEROXIDE RESISTANCE PROTEIN-LIKE"/>
    <property type="match status" value="1"/>
</dbReference>
<dbReference type="PANTHER" id="PTHR33797">
    <property type="entry name" value="ORGANIC HYDROPEROXIDE RESISTANCE PROTEIN-LIKE"/>
    <property type="match status" value="1"/>
</dbReference>
<evidence type="ECO:0000313" key="2">
    <source>
        <dbReference type="EMBL" id="MBL7559446.1"/>
    </source>
</evidence>
<evidence type="ECO:0000313" key="3">
    <source>
        <dbReference type="Proteomes" id="UP000605013"/>
    </source>
</evidence>
<dbReference type="RefSeq" id="WP_028606425.1">
    <property type="nucleotide sequence ID" value="NZ_JAEMEF010000004.1"/>
</dbReference>
<dbReference type="Gene3D" id="2.20.25.10">
    <property type="match status" value="1"/>
</dbReference>
<name>A0ABS1WK21_9FLAO</name>
<keyword evidence="3" id="KW-1185">Reference proteome</keyword>
<protein>
    <submittedName>
        <fullName evidence="2">Organic hydroperoxide resistance protein</fullName>
    </submittedName>
</protein>
<comment type="similarity">
    <text evidence="1">Belongs to the OsmC/Ohr family.</text>
</comment>